<reference evidence="1 2" key="1">
    <citation type="submission" date="2019-08" db="EMBL/GenBank/DDBJ databases">
        <title>Archangium and Cystobacter genomes.</title>
        <authorList>
            <person name="Chen I.-C.K."/>
            <person name="Wielgoss S."/>
        </authorList>
    </citation>
    <scope>NUCLEOTIDE SEQUENCE [LARGE SCALE GENOMIC DNA]</scope>
    <source>
        <strain evidence="1 2">Cbm 6</strain>
    </source>
</reference>
<evidence type="ECO:0000313" key="1">
    <source>
        <dbReference type="EMBL" id="WNG53114.1"/>
    </source>
</evidence>
<gene>
    <name evidence="1" type="ORF">F0U60_54530</name>
</gene>
<evidence type="ECO:0000313" key="2">
    <source>
        <dbReference type="Proteomes" id="UP001611383"/>
    </source>
</evidence>
<organism evidence="1 2">
    <name type="scientific">Archangium minus</name>
    <dbReference type="NCBI Taxonomy" id="83450"/>
    <lineage>
        <taxon>Bacteria</taxon>
        <taxon>Pseudomonadati</taxon>
        <taxon>Myxococcota</taxon>
        <taxon>Myxococcia</taxon>
        <taxon>Myxococcales</taxon>
        <taxon>Cystobacterineae</taxon>
        <taxon>Archangiaceae</taxon>
        <taxon>Archangium</taxon>
    </lineage>
</organism>
<protein>
    <submittedName>
        <fullName evidence="1">Uncharacterized protein</fullName>
    </submittedName>
</protein>
<accession>A0ABY9XCN5</accession>
<name>A0ABY9XCN5_9BACT</name>
<dbReference type="EMBL" id="CP043494">
    <property type="protein sequence ID" value="WNG53114.1"/>
    <property type="molecule type" value="Genomic_DNA"/>
</dbReference>
<keyword evidence="2" id="KW-1185">Reference proteome</keyword>
<proteinExistence type="predicted"/>
<dbReference type="Proteomes" id="UP001611383">
    <property type="component" value="Chromosome"/>
</dbReference>
<sequence length="89" mass="9947">MEQLTFSSAQEILGFLDSALGRDLLLVPVWMRNLAYRLACLQEPDNTALLRRAASDLQFVGPDWNDTAHQLLRRAEALEAARRDGGLGH</sequence>